<feature type="transmembrane region" description="Helical" evidence="1">
    <location>
        <begin position="81"/>
        <end position="100"/>
    </location>
</feature>
<dbReference type="EMBL" id="BHYK01000013">
    <property type="protein sequence ID" value="GCD10946.1"/>
    <property type="molecule type" value="Genomic_DNA"/>
</dbReference>
<gene>
    <name evidence="2" type="ORF">Ctaglu_25690</name>
</gene>
<evidence type="ECO:0000313" key="3">
    <source>
        <dbReference type="Proteomes" id="UP000287872"/>
    </source>
</evidence>
<protein>
    <recommendedName>
        <fullName evidence="4">Zinc-finger domain-containing protein</fullName>
    </recommendedName>
</protein>
<keyword evidence="1" id="KW-0472">Membrane</keyword>
<dbReference type="AlphaFoldDB" id="A0A401UN31"/>
<keyword evidence="3" id="KW-1185">Reference proteome</keyword>
<evidence type="ECO:0008006" key="4">
    <source>
        <dbReference type="Google" id="ProtNLM"/>
    </source>
</evidence>
<proteinExistence type="predicted"/>
<accession>A0A401UN31</accession>
<name>A0A401UN31_9CLOT</name>
<organism evidence="2 3">
    <name type="scientific">Clostridium tagluense</name>
    <dbReference type="NCBI Taxonomy" id="360422"/>
    <lineage>
        <taxon>Bacteria</taxon>
        <taxon>Bacillati</taxon>
        <taxon>Bacillota</taxon>
        <taxon>Clostridia</taxon>
        <taxon>Eubacteriales</taxon>
        <taxon>Clostridiaceae</taxon>
        <taxon>Clostridium</taxon>
    </lineage>
</organism>
<evidence type="ECO:0000313" key="2">
    <source>
        <dbReference type="EMBL" id="GCD10946.1"/>
    </source>
</evidence>
<keyword evidence="1" id="KW-0812">Transmembrane</keyword>
<reference evidence="2 3" key="1">
    <citation type="submission" date="2018-11" db="EMBL/GenBank/DDBJ databases">
        <title>Genome sequencing and assembly of Clostridium tagluense strain A121.</title>
        <authorList>
            <person name="Murakami T."/>
            <person name="Segawa T."/>
            <person name="Shcherbakova V.A."/>
            <person name="Mori H."/>
            <person name="Yoshimura Y."/>
        </authorList>
    </citation>
    <scope>NUCLEOTIDE SEQUENCE [LARGE SCALE GENOMIC DNA]</scope>
    <source>
        <strain evidence="2 3">A121</strain>
    </source>
</reference>
<sequence length="152" mass="16987">MSSTLFEEKVHLTKISLKAFKEGSLSDNELVLLSEHICNCEGCADMLANSFNDSELANAPLGFEQEIMCKIKNKKENNTQFMFYSLRVAMAASIALMFVFSNGLNFLANTKTKTLNVNPMSLSTINTVNQSLNNFSQKIINLEVFNNEKGKK</sequence>
<dbReference type="OrthoDB" id="1903557at2"/>
<comment type="caution">
    <text evidence="2">The sequence shown here is derived from an EMBL/GenBank/DDBJ whole genome shotgun (WGS) entry which is preliminary data.</text>
</comment>
<evidence type="ECO:0000256" key="1">
    <source>
        <dbReference type="SAM" id="Phobius"/>
    </source>
</evidence>
<keyword evidence="1" id="KW-1133">Transmembrane helix</keyword>
<dbReference type="Proteomes" id="UP000287872">
    <property type="component" value="Unassembled WGS sequence"/>
</dbReference>
<dbReference type="RefSeq" id="WP_125002306.1">
    <property type="nucleotide sequence ID" value="NZ_BHYK01000013.1"/>
</dbReference>